<keyword evidence="2" id="KW-0812">Transmembrane</keyword>
<comment type="caution">
    <text evidence="3">The sequence shown here is derived from an EMBL/GenBank/DDBJ whole genome shotgun (WGS) entry which is preliminary data.</text>
</comment>
<dbReference type="AlphaFoldDB" id="A0A7W3ZUS2"/>
<feature type="transmembrane region" description="Helical" evidence="2">
    <location>
        <begin position="351"/>
        <end position="369"/>
    </location>
</feature>
<feature type="transmembrane region" description="Helical" evidence="2">
    <location>
        <begin position="325"/>
        <end position="345"/>
    </location>
</feature>
<feature type="transmembrane region" description="Helical" evidence="2">
    <location>
        <begin position="131"/>
        <end position="151"/>
    </location>
</feature>
<name>A0A7W3ZUS2_9ACTN</name>
<protein>
    <submittedName>
        <fullName evidence="3">Uncharacterized protein</fullName>
    </submittedName>
</protein>
<evidence type="ECO:0000256" key="1">
    <source>
        <dbReference type="SAM" id="MobiDB-lite"/>
    </source>
</evidence>
<feature type="compositionally biased region" description="Pro residues" evidence="1">
    <location>
        <begin position="394"/>
        <end position="404"/>
    </location>
</feature>
<sequence>MNRALRTVAGTAIWAGLAAMLARQIVSADYSTARLDLLACLAIIALGFWLREAADRRVCGETVSLAVAPRRPQPVGFYVVDHGWPIAYHPHAQFIFWFTCLLCLPVMLGVHGSTATPADVAADSPGAFSEMGGFGVPNSLIWAAVIGYFALKDHRKAVKKIGRVLTSGGGHALPVVVSDRFGRNPESAQVDAAYSVDHSLNAHAEYAASEPALSPYKSGGLCLLAAGGERSLFLDRRADPLVVSDVLAGREGWLYWVPANEPMTRTSVPAVLVLGDGRYLRGWTQDNGQTNVPDGVEVTVRPGLEQPVRPVDVSVLRARTTRRPALYYFAAATALLASGFLGLWGDFQEEAGGVPLMGGAFLVAIGLSVGRLGHTPRATTPPSGILDADGNLPDEPPPPPPAPPSIHHDAARTRGAWDRPPER</sequence>
<gene>
    <name evidence="3" type="ORF">H3147_20770</name>
</gene>
<feature type="compositionally biased region" description="Basic and acidic residues" evidence="1">
    <location>
        <begin position="406"/>
        <end position="423"/>
    </location>
</feature>
<keyword evidence="2" id="KW-1133">Transmembrane helix</keyword>
<evidence type="ECO:0000313" key="4">
    <source>
        <dbReference type="Proteomes" id="UP000517765"/>
    </source>
</evidence>
<dbReference type="Proteomes" id="UP000517765">
    <property type="component" value="Unassembled WGS sequence"/>
</dbReference>
<evidence type="ECO:0000313" key="3">
    <source>
        <dbReference type="EMBL" id="MBB1261236.1"/>
    </source>
</evidence>
<keyword evidence="2" id="KW-0472">Membrane</keyword>
<feature type="region of interest" description="Disordered" evidence="1">
    <location>
        <begin position="375"/>
        <end position="423"/>
    </location>
</feature>
<feature type="transmembrane region" description="Helical" evidence="2">
    <location>
        <begin position="94"/>
        <end position="111"/>
    </location>
</feature>
<proteinExistence type="predicted"/>
<feature type="transmembrane region" description="Helical" evidence="2">
    <location>
        <begin position="32"/>
        <end position="50"/>
    </location>
</feature>
<dbReference type="RefSeq" id="WP_181356467.1">
    <property type="nucleotide sequence ID" value="NZ_JABJXA010000154.1"/>
</dbReference>
<reference evidence="4" key="1">
    <citation type="submission" date="2020-05" db="EMBL/GenBank/DDBJ databases">
        <title>Classification of alakaliphilic streptomycetes isolated from an alkaline soil next to Lonar Crater, India and a proposal for the recognition of Streptomyces alkaliterrae sp. nov.</title>
        <authorList>
            <person name="Golinska P."/>
        </authorList>
    </citation>
    <scope>NUCLEOTIDE SEQUENCE [LARGE SCALE GENOMIC DNA]</scope>
    <source>
        <strain evidence="4">OF8</strain>
    </source>
</reference>
<evidence type="ECO:0000256" key="2">
    <source>
        <dbReference type="SAM" id="Phobius"/>
    </source>
</evidence>
<dbReference type="EMBL" id="JABJXA010000154">
    <property type="protein sequence ID" value="MBB1261236.1"/>
    <property type="molecule type" value="Genomic_DNA"/>
</dbReference>
<accession>A0A7W3ZUS2</accession>
<organism evidence="3 4">
    <name type="scientific">Streptomyces alkaliterrae</name>
    <dbReference type="NCBI Taxonomy" id="2213162"/>
    <lineage>
        <taxon>Bacteria</taxon>
        <taxon>Bacillati</taxon>
        <taxon>Actinomycetota</taxon>
        <taxon>Actinomycetes</taxon>
        <taxon>Kitasatosporales</taxon>
        <taxon>Streptomycetaceae</taxon>
        <taxon>Streptomyces</taxon>
    </lineage>
</organism>